<organism evidence="6 7">
    <name type="scientific">Amycolatopsis halotolerans</name>
    <dbReference type="NCBI Taxonomy" id="330083"/>
    <lineage>
        <taxon>Bacteria</taxon>
        <taxon>Bacillati</taxon>
        <taxon>Actinomycetota</taxon>
        <taxon>Actinomycetes</taxon>
        <taxon>Pseudonocardiales</taxon>
        <taxon>Pseudonocardiaceae</taxon>
        <taxon>Amycolatopsis</taxon>
    </lineage>
</organism>
<dbReference type="InterPro" id="IPR050109">
    <property type="entry name" value="HTH-type_TetR-like_transc_reg"/>
</dbReference>
<dbReference type="PANTHER" id="PTHR30055">
    <property type="entry name" value="HTH-TYPE TRANSCRIPTIONAL REGULATOR RUTR"/>
    <property type="match status" value="1"/>
</dbReference>
<feature type="domain" description="HTH tetR-type" evidence="5">
    <location>
        <begin position="11"/>
        <end position="71"/>
    </location>
</feature>
<sequence length="202" mass="21527">MTRLTRAEQQQLTHEKLIEAGRTVLVRRGFLAATVEEIAAEAGYTRGAVYKHFGGKEGVWLAIIDARAEAHLDLLKAALGKASTRDDLIAALTPKTIADDEEAARWSRTTAEFAAAVTRLPETAAAAVSAQRQHEEEIVAVLDEHCRRLGITPAVPLPQVVVLLGALSGGLALRRGVDPDTDVAGVLAGTLAAVFPDPRRTP</sequence>
<dbReference type="Proteomes" id="UP001595764">
    <property type="component" value="Unassembled WGS sequence"/>
</dbReference>
<keyword evidence="1" id="KW-0805">Transcription regulation</keyword>
<evidence type="ECO:0000256" key="2">
    <source>
        <dbReference type="ARBA" id="ARBA00023125"/>
    </source>
</evidence>
<evidence type="ECO:0000256" key="3">
    <source>
        <dbReference type="ARBA" id="ARBA00023163"/>
    </source>
</evidence>
<dbReference type="InterPro" id="IPR009057">
    <property type="entry name" value="Homeodomain-like_sf"/>
</dbReference>
<accession>A0ABV7QMW1</accession>
<dbReference type="PROSITE" id="PS50977">
    <property type="entry name" value="HTH_TETR_2"/>
    <property type="match status" value="1"/>
</dbReference>
<reference evidence="7" key="1">
    <citation type="journal article" date="2019" name="Int. J. Syst. Evol. Microbiol.">
        <title>The Global Catalogue of Microorganisms (GCM) 10K type strain sequencing project: providing services to taxonomists for standard genome sequencing and annotation.</title>
        <authorList>
            <consortium name="The Broad Institute Genomics Platform"/>
            <consortium name="The Broad Institute Genome Sequencing Center for Infectious Disease"/>
            <person name="Wu L."/>
            <person name="Ma J."/>
        </authorList>
    </citation>
    <scope>NUCLEOTIDE SEQUENCE [LARGE SCALE GENOMIC DNA]</scope>
    <source>
        <strain evidence="7">CGMCC 4.7682</strain>
    </source>
</reference>
<dbReference type="Pfam" id="PF00440">
    <property type="entry name" value="TetR_N"/>
    <property type="match status" value="1"/>
</dbReference>
<evidence type="ECO:0000259" key="5">
    <source>
        <dbReference type="PROSITE" id="PS50977"/>
    </source>
</evidence>
<evidence type="ECO:0000256" key="4">
    <source>
        <dbReference type="PROSITE-ProRule" id="PRU00335"/>
    </source>
</evidence>
<dbReference type="SUPFAM" id="SSF46689">
    <property type="entry name" value="Homeodomain-like"/>
    <property type="match status" value="1"/>
</dbReference>
<proteinExistence type="predicted"/>
<name>A0ABV7QMW1_9PSEU</name>
<feature type="DNA-binding region" description="H-T-H motif" evidence="4">
    <location>
        <begin position="34"/>
        <end position="53"/>
    </location>
</feature>
<dbReference type="RefSeq" id="WP_377873644.1">
    <property type="nucleotide sequence ID" value="NZ_JBHMAY010000055.1"/>
</dbReference>
<evidence type="ECO:0000256" key="1">
    <source>
        <dbReference type="ARBA" id="ARBA00023015"/>
    </source>
</evidence>
<keyword evidence="3" id="KW-0804">Transcription</keyword>
<evidence type="ECO:0000313" key="6">
    <source>
        <dbReference type="EMBL" id="MFC3514222.1"/>
    </source>
</evidence>
<keyword evidence="7" id="KW-1185">Reference proteome</keyword>
<protein>
    <submittedName>
        <fullName evidence="6">TetR/AcrR family transcriptional regulator</fullName>
    </submittedName>
</protein>
<dbReference type="EMBL" id="JBHRWI010000036">
    <property type="protein sequence ID" value="MFC3514222.1"/>
    <property type="molecule type" value="Genomic_DNA"/>
</dbReference>
<comment type="caution">
    <text evidence="6">The sequence shown here is derived from an EMBL/GenBank/DDBJ whole genome shotgun (WGS) entry which is preliminary data.</text>
</comment>
<dbReference type="PANTHER" id="PTHR30055:SF234">
    <property type="entry name" value="HTH-TYPE TRANSCRIPTIONAL REGULATOR BETI"/>
    <property type="match status" value="1"/>
</dbReference>
<gene>
    <name evidence="6" type="ORF">ACFORO_28925</name>
</gene>
<dbReference type="PRINTS" id="PR00455">
    <property type="entry name" value="HTHTETR"/>
</dbReference>
<evidence type="ECO:0000313" key="7">
    <source>
        <dbReference type="Proteomes" id="UP001595764"/>
    </source>
</evidence>
<keyword evidence="2 4" id="KW-0238">DNA-binding</keyword>
<dbReference type="Gene3D" id="1.10.357.10">
    <property type="entry name" value="Tetracycline Repressor, domain 2"/>
    <property type="match status" value="1"/>
</dbReference>
<dbReference type="InterPro" id="IPR001647">
    <property type="entry name" value="HTH_TetR"/>
</dbReference>